<dbReference type="EMBL" id="CADCWL010000029">
    <property type="protein sequence ID" value="CAA9549052.1"/>
    <property type="molecule type" value="Genomic_DNA"/>
</dbReference>
<feature type="non-terminal residue" evidence="1">
    <location>
        <position position="1"/>
    </location>
</feature>
<dbReference type="AlphaFoldDB" id="A0A6J4UIY5"/>
<feature type="non-terminal residue" evidence="1">
    <location>
        <position position="53"/>
    </location>
</feature>
<organism evidence="1">
    <name type="scientific">uncultured Thermomicrobiales bacterium</name>
    <dbReference type="NCBI Taxonomy" id="1645740"/>
    <lineage>
        <taxon>Bacteria</taxon>
        <taxon>Pseudomonadati</taxon>
        <taxon>Thermomicrobiota</taxon>
        <taxon>Thermomicrobia</taxon>
        <taxon>Thermomicrobiales</taxon>
        <taxon>environmental samples</taxon>
    </lineage>
</organism>
<reference evidence="1" key="1">
    <citation type="submission" date="2020-02" db="EMBL/GenBank/DDBJ databases">
        <authorList>
            <person name="Meier V. D."/>
        </authorList>
    </citation>
    <scope>NUCLEOTIDE SEQUENCE</scope>
    <source>
        <strain evidence="1">AVDCRST_MAG19</strain>
    </source>
</reference>
<gene>
    <name evidence="1" type="ORF">AVDCRST_MAG19-630</name>
</gene>
<proteinExistence type="predicted"/>
<protein>
    <submittedName>
        <fullName evidence="1">Uncharacterized protein</fullName>
    </submittedName>
</protein>
<name>A0A6J4UIY5_9BACT</name>
<sequence length="53" mass="5992">AHPRRGSGTCRRCPHPGRFAGDRHLSRLDRARNEIGPGCRSHPIGHHIVVFRM</sequence>
<accession>A0A6J4UIY5</accession>
<evidence type="ECO:0000313" key="1">
    <source>
        <dbReference type="EMBL" id="CAA9549052.1"/>
    </source>
</evidence>